<organism evidence="3 4">
    <name type="scientific">Pseudoduganella lurida</name>
    <dbReference type="NCBI Taxonomy" id="1036180"/>
    <lineage>
        <taxon>Bacteria</taxon>
        <taxon>Pseudomonadati</taxon>
        <taxon>Pseudomonadota</taxon>
        <taxon>Betaproteobacteria</taxon>
        <taxon>Burkholderiales</taxon>
        <taxon>Oxalobacteraceae</taxon>
        <taxon>Telluria group</taxon>
        <taxon>Pseudoduganella</taxon>
    </lineage>
</organism>
<dbReference type="Gene3D" id="3.20.20.100">
    <property type="entry name" value="NADP-dependent oxidoreductase domain"/>
    <property type="match status" value="1"/>
</dbReference>
<evidence type="ECO:0000313" key="4">
    <source>
        <dbReference type="Proteomes" id="UP000318431"/>
    </source>
</evidence>
<gene>
    <name evidence="3" type="ORF">IP91_00701</name>
</gene>
<evidence type="ECO:0000259" key="2">
    <source>
        <dbReference type="Pfam" id="PF00248"/>
    </source>
</evidence>
<comment type="caution">
    <text evidence="3">The sequence shown here is derived from an EMBL/GenBank/DDBJ whole genome shotgun (WGS) entry which is preliminary data.</text>
</comment>
<dbReference type="InterPro" id="IPR036812">
    <property type="entry name" value="NAD(P)_OxRdtase_dom_sf"/>
</dbReference>
<protein>
    <submittedName>
        <fullName evidence="3">Aryl-alcohol dehydrogenase-like predicted oxidoreductase</fullName>
    </submittedName>
</protein>
<dbReference type="Proteomes" id="UP000318431">
    <property type="component" value="Unassembled WGS sequence"/>
</dbReference>
<proteinExistence type="predicted"/>
<dbReference type="OrthoDB" id="5488419at2"/>
<dbReference type="AlphaFoldDB" id="A0A562RKU3"/>
<dbReference type="EMBL" id="VLLB01000001">
    <property type="protein sequence ID" value="TWI69631.1"/>
    <property type="molecule type" value="Genomic_DNA"/>
</dbReference>
<dbReference type="PANTHER" id="PTHR43364">
    <property type="entry name" value="NADH-SPECIFIC METHYLGLYOXAL REDUCTASE-RELATED"/>
    <property type="match status" value="1"/>
</dbReference>
<sequence length="350" mass="37035">MRMKSFGRRSGLRVSEVALGTGNFGTGWGYGAERDEAKAVFDRYLAAGGNFIDTADGYQAGQAEQLTGEFIAAERDRLVLATKYTLGGPGGLAGTGNSRKAMVQSVEASLRRLGTDRIDLYWAHFADAHTPTEEVLRAFDDLVRTGKILYAGLSNFPAWRIARADAIAELRGWAPLIGVQLEYSLAERTADRELLPMIEALGLGGALWSPLGGGTLTGKYRNNEAGRLQGFGGVLVRREDSQRATDTVDAVLAIAAEVDAPPAHVAIAWLLHRDAASSTTLIPILGPRTLAQLDGTLGALDLRLTGDQLARLDSASAVPLGAPHEAIARSAASIAGGKPELLQPRAIPVA</sequence>
<dbReference type="SUPFAM" id="SSF51430">
    <property type="entry name" value="NAD(P)-linked oxidoreductase"/>
    <property type="match status" value="1"/>
</dbReference>
<dbReference type="RefSeq" id="WP_145647375.1">
    <property type="nucleotide sequence ID" value="NZ_VLLB01000001.1"/>
</dbReference>
<dbReference type="GO" id="GO:0005829">
    <property type="term" value="C:cytosol"/>
    <property type="evidence" value="ECO:0007669"/>
    <property type="project" value="TreeGrafter"/>
</dbReference>
<dbReference type="InterPro" id="IPR023210">
    <property type="entry name" value="NADP_OxRdtase_dom"/>
</dbReference>
<dbReference type="GO" id="GO:0016491">
    <property type="term" value="F:oxidoreductase activity"/>
    <property type="evidence" value="ECO:0007669"/>
    <property type="project" value="UniProtKB-KW"/>
</dbReference>
<dbReference type="Pfam" id="PF00248">
    <property type="entry name" value="Aldo_ket_red"/>
    <property type="match status" value="1"/>
</dbReference>
<evidence type="ECO:0000256" key="1">
    <source>
        <dbReference type="ARBA" id="ARBA00023002"/>
    </source>
</evidence>
<keyword evidence="1" id="KW-0560">Oxidoreductase</keyword>
<keyword evidence="4" id="KW-1185">Reference proteome</keyword>
<accession>A0A562RKU3</accession>
<reference evidence="3 4" key="1">
    <citation type="journal article" date="2015" name="Stand. Genomic Sci.">
        <title>Genomic Encyclopedia of Bacterial and Archaeal Type Strains, Phase III: the genomes of soil and plant-associated and newly described type strains.</title>
        <authorList>
            <person name="Whitman W.B."/>
            <person name="Woyke T."/>
            <person name="Klenk H.P."/>
            <person name="Zhou Y."/>
            <person name="Lilburn T.G."/>
            <person name="Beck B.J."/>
            <person name="De Vos P."/>
            <person name="Vandamme P."/>
            <person name="Eisen J.A."/>
            <person name="Garrity G."/>
            <person name="Hugenholtz P."/>
            <person name="Kyrpides N.C."/>
        </authorList>
    </citation>
    <scope>NUCLEOTIDE SEQUENCE [LARGE SCALE GENOMIC DNA]</scope>
    <source>
        <strain evidence="3 4">CGMCC 1.10822</strain>
    </source>
</reference>
<name>A0A562RKU3_9BURK</name>
<feature type="domain" description="NADP-dependent oxidoreductase" evidence="2">
    <location>
        <begin position="17"/>
        <end position="316"/>
    </location>
</feature>
<dbReference type="CDD" id="cd19080">
    <property type="entry name" value="AKR_AKR9A_9B"/>
    <property type="match status" value="1"/>
</dbReference>
<evidence type="ECO:0000313" key="3">
    <source>
        <dbReference type="EMBL" id="TWI69631.1"/>
    </source>
</evidence>
<dbReference type="InterPro" id="IPR050523">
    <property type="entry name" value="AKR_Detox_Biosynth"/>
</dbReference>
<dbReference type="PANTHER" id="PTHR43364:SF4">
    <property type="entry name" value="NAD(P)-LINKED OXIDOREDUCTASE SUPERFAMILY PROTEIN"/>
    <property type="match status" value="1"/>
</dbReference>